<evidence type="ECO:0000256" key="1">
    <source>
        <dbReference type="ARBA" id="ARBA00004613"/>
    </source>
</evidence>
<sequence>MFIFQIVVSLVSSHVVSNPLPLCQEPENIHDIFVNMAYQHPMLYSLQPGFNQNQYYIRQEGRQQETYLNGIQNCPNSQTNLNVTITSPLSERATCPFYFVSTFDARRYPQRITEARCSCIQCLEYHGLSHRNKCEPVYRDVKVLVKTECQSNVWQYSSRIYKKQESCTCAVQPRIRHTENRDQNTAQPIPV</sequence>
<dbReference type="GO" id="GO:0005125">
    <property type="term" value="F:cytokine activity"/>
    <property type="evidence" value="ECO:0007669"/>
    <property type="project" value="InterPro"/>
</dbReference>
<feature type="chain" id="PRO_5041656127" description="Interleukin 17-like protein" evidence="5">
    <location>
        <begin position="18"/>
        <end position="191"/>
    </location>
</feature>
<dbReference type="InterPro" id="IPR029034">
    <property type="entry name" value="Cystine-knot_cytokine"/>
</dbReference>
<reference evidence="6" key="1">
    <citation type="submission" date="2019-08" db="EMBL/GenBank/DDBJ databases">
        <title>The improved chromosome-level genome for the pearl oyster Pinctada fucata martensii using PacBio sequencing and Hi-C.</title>
        <authorList>
            <person name="Zheng Z."/>
        </authorList>
    </citation>
    <scope>NUCLEOTIDE SEQUENCE</scope>
    <source>
        <strain evidence="6">ZZ-2019</strain>
        <tissue evidence="6">Adductor muscle</tissue>
    </source>
</reference>
<evidence type="ECO:0000256" key="3">
    <source>
        <dbReference type="ARBA" id="ARBA00022525"/>
    </source>
</evidence>
<protein>
    <recommendedName>
        <fullName evidence="8">Interleukin 17-like protein</fullName>
    </recommendedName>
</protein>
<keyword evidence="4 5" id="KW-0732">Signal</keyword>
<dbReference type="InterPro" id="IPR010345">
    <property type="entry name" value="IL-17_fam"/>
</dbReference>
<dbReference type="Pfam" id="PF06083">
    <property type="entry name" value="IL17"/>
    <property type="match status" value="1"/>
</dbReference>
<dbReference type="SUPFAM" id="SSF57501">
    <property type="entry name" value="Cystine-knot cytokines"/>
    <property type="match status" value="1"/>
</dbReference>
<comment type="similarity">
    <text evidence="2">Belongs to the IL-17 family.</text>
</comment>
<dbReference type="GO" id="GO:0005576">
    <property type="term" value="C:extracellular region"/>
    <property type="evidence" value="ECO:0007669"/>
    <property type="project" value="UniProtKB-SubCell"/>
</dbReference>
<proteinExistence type="inferred from homology"/>
<evidence type="ECO:0000256" key="5">
    <source>
        <dbReference type="SAM" id="SignalP"/>
    </source>
</evidence>
<dbReference type="AlphaFoldDB" id="A0AA89BWN5"/>
<evidence type="ECO:0000256" key="4">
    <source>
        <dbReference type="ARBA" id="ARBA00022729"/>
    </source>
</evidence>
<evidence type="ECO:0000313" key="7">
    <source>
        <dbReference type="Proteomes" id="UP001186944"/>
    </source>
</evidence>
<accession>A0AA89BWN5</accession>
<comment type="caution">
    <text evidence="6">The sequence shown here is derived from an EMBL/GenBank/DDBJ whole genome shotgun (WGS) entry which is preliminary data.</text>
</comment>
<name>A0AA89BWN5_PINIB</name>
<gene>
    <name evidence="6" type="ORF">FSP39_009495</name>
</gene>
<feature type="signal peptide" evidence="5">
    <location>
        <begin position="1"/>
        <end position="17"/>
    </location>
</feature>
<comment type="subcellular location">
    <subcellularLocation>
        <location evidence="1">Secreted</location>
    </subcellularLocation>
</comment>
<organism evidence="6 7">
    <name type="scientific">Pinctada imbricata</name>
    <name type="common">Atlantic pearl-oyster</name>
    <name type="synonym">Pinctada martensii</name>
    <dbReference type="NCBI Taxonomy" id="66713"/>
    <lineage>
        <taxon>Eukaryota</taxon>
        <taxon>Metazoa</taxon>
        <taxon>Spiralia</taxon>
        <taxon>Lophotrochozoa</taxon>
        <taxon>Mollusca</taxon>
        <taxon>Bivalvia</taxon>
        <taxon>Autobranchia</taxon>
        <taxon>Pteriomorphia</taxon>
        <taxon>Pterioida</taxon>
        <taxon>Pterioidea</taxon>
        <taxon>Pteriidae</taxon>
        <taxon>Pinctada</taxon>
    </lineage>
</organism>
<dbReference type="Proteomes" id="UP001186944">
    <property type="component" value="Unassembled WGS sequence"/>
</dbReference>
<evidence type="ECO:0000313" key="6">
    <source>
        <dbReference type="EMBL" id="KAK3090148.1"/>
    </source>
</evidence>
<keyword evidence="3" id="KW-0964">Secreted</keyword>
<evidence type="ECO:0008006" key="8">
    <source>
        <dbReference type="Google" id="ProtNLM"/>
    </source>
</evidence>
<evidence type="ECO:0000256" key="2">
    <source>
        <dbReference type="ARBA" id="ARBA00007236"/>
    </source>
</evidence>
<dbReference type="Gene3D" id="2.10.90.10">
    <property type="entry name" value="Cystine-knot cytokines"/>
    <property type="match status" value="1"/>
</dbReference>
<dbReference type="EMBL" id="VSWD01000010">
    <property type="protein sequence ID" value="KAK3090148.1"/>
    <property type="molecule type" value="Genomic_DNA"/>
</dbReference>
<keyword evidence="7" id="KW-1185">Reference proteome</keyword>